<gene>
    <name evidence="6" type="ORF">SAMN05421548_112143</name>
</gene>
<proteinExistence type="inferred from homology"/>
<dbReference type="RefSeq" id="WP_091997857.1">
    <property type="nucleotide sequence ID" value="NZ_FMYQ01000012.1"/>
</dbReference>
<evidence type="ECO:0000259" key="5">
    <source>
        <dbReference type="Pfam" id="PF09084"/>
    </source>
</evidence>
<dbReference type="STRING" id="416944.SAMN05421548_112143"/>
<evidence type="ECO:0000256" key="1">
    <source>
        <dbReference type="ARBA" id="ARBA00004418"/>
    </source>
</evidence>
<dbReference type="CDD" id="cd13563">
    <property type="entry name" value="PBP2_SsuA_like_6"/>
    <property type="match status" value="1"/>
</dbReference>
<evidence type="ECO:0000313" key="7">
    <source>
        <dbReference type="Proteomes" id="UP000198908"/>
    </source>
</evidence>
<dbReference type="EMBL" id="FMYQ01000012">
    <property type="protein sequence ID" value="SDC96742.1"/>
    <property type="molecule type" value="Genomic_DNA"/>
</dbReference>
<dbReference type="Pfam" id="PF09084">
    <property type="entry name" value="NMT1"/>
    <property type="match status" value="1"/>
</dbReference>
<accession>A0A1G6QWT0</accession>
<feature type="chain" id="PRO_5011591406" evidence="4">
    <location>
        <begin position="32"/>
        <end position="334"/>
    </location>
</feature>
<dbReference type="PANTHER" id="PTHR30024:SF47">
    <property type="entry name" value="TAURINE-BINDING PERIPLASMIC PROTEIN"/>
    <property type="match status" value="1"/>
</dbReference>
<evidence type="ECO:0000313" key="6">
    <source>
        <dbReference type="EMBL" id="SDC96742.1"/>
    </source>
</evidence>
<sequence>MPSGLKKALRTLSVASTLVASALFGSPAVHAAEPLKIGTVVWIGYGPFYVAEALDLYKKYGLSVKLQYFTDPGLLPAALTSHSVNGVMLTYDQVVGSVAKGLSEKVVMPIDFSAGADAIVASGDIKSVADFKGKKVAFNPLSPSDFLLSYALQTSGLSDKDIHSVNMTPEGIPGAMLSGSLPVGVTYEPNVSQIVNSGKGKFHVVYSSRNAPGLIADVLVFDQSFIDAHPAEVKGILQAYADGLAYMKSHPDDADKIIAKVLGVTPADVKAQMAGVYNIPVAEMPQSFVKGPTTRSYYTSGAVIGNLLLKKGQISALPPTEKTIDAQFVNQLAR</sequence>
<dbReference type="Proteomes" id="UP000198908">
    <property type="component" value="Unassembled WGS sequence"/>
</dbReference>
<protein>
    <submittedName>
        <fullName evidence="6">NitT/TauT family transport system substrate-binding protein</fullName>
    </submittedName>
</protein>
<evidence type="ECO:0000256" key="4">
    <source>
        <dbReference type="SAM" id="SignalP"/>
    </source>
</evidence>
<keyword evidence="7" id="KW-1185">Reference proteome</keyword>
<dbReference type="OrthoDB" id="8555942at2"/>
<dbReference type="SUPFAM" id="SSF53850">
    <property type="entry name" value="Periplasmic binding protein-like II"/>
    <property type="match status" value="1"/>
</dbReference>
<feature type="signal peptide" evidence="4">
    <location>
        <begin position="1"/>
        <end position="31"/>
    </location>
</feature>
<dbReference type="GO" id="GO:0042597">
    <property type="term" value="C:periplasmic space"/>
    <property type="evidence" value="ECO:0007669"/>
    <property type="project" value="UniProtKB-SubCell"/>
</dbReference>
<reference evidence="7" key="1">
    <citation type="submission" date="2016-09" db="EMBL/GenBank/DDBJ databases">
        <authorList>
            <person name="Varghese N."/>
            <person name="Submissions S."/>
        </authorList>
    </citation>
    <scope>NUCLEOTIDE SEQUENCE [LARGE SCALE GENOMIC DNA]</scope>
    <source>
        <strain evidence="7">TNe-862</strain>
    </source>
</reference>
<evidence type="ECO:0000256" key="3">
    <source>
        <dbReference type="ARBA" id="ARBA00022729"/>
    </source>
</evidence>
<dbReference type="Gene3D" id="3.40.190.10">
    <property type="entry name" value="Periplasmic binding protein-like II"/>
    <property type="match status" value="2"/>
</dbReference>
<feature type="domain" description="SsuA/THI5-like" evidence="5">
    <location>
        <begin position="46"/>
        <end position="254"/>
    </location>
</feature>
<keyword evidence="3 4" id="KW-0732">Signal</keyword>
<name>A0A1G6QWT0_9BURK</name>
<dbReference type="AlphaFoldDB" id="A0A1G6QWT0"/>
<dbReference type="PANTHER" id="PTHR30024">
    <property type="entry name" value="ALIPHATIC SULFONATES-BINDING PROTEIN-RELATED"/>
    <property type="match status" value="1"/>
</dbReference>
<dbReference type="InterPro" id="IPR015168">
    <property type="entry name" value="SsuA/THI5"/>
</dbReference>
<evidence type="ECO:0000256" key="2">
    <source>
        <dbReference type="ARBA" id="ARBA00010742"/>
    </source>
</evidence>
<organism evidence="6 7">
    <name type="scientific">Paraburkholderia lycopersici</name>
    <dbReference type="NCBI Taxonomy" id="416944"/>
    <lineage>
        <taxon>Bacteria</taxon>
        <taxon>Pseudomonadati</taxon>
        <taxon>Pseudomonadota</taxon>
        <taxon>Betaproteobacteria</taxon>
        <taxon>Burkholderiales</taxon>
        <taxon>Burkholderiaceae</taxon>
        <taxon>Paraburkholderia</taxon>
    </lineage>
</organism>
<comment type="subcellular location">
    <subcellularLocation>
        <location evidence="1">Periplasm</location>
    </subcellularLocation>
</comment>
<comment type="similarity">
    <text evidence="2">Belongs to the bacterial solute-binding protein SsuA/TauA family.</text>
</comment>